<proteinExistence type="predicted"/>
<dbReference type="Proteomes" id="UP000031599">
    <property type="component" value="Unassembled WGS sequence"/>
</dbReference>
<evidence type="ECO:0000313" key="2">
    <source>
        <dbReference type="Proteomes" id="UP000031599"/>
    </source>
</evidence>
<dbReference type="EMBL" id="JMCC02000110">
    <property type="protein sequence ID" value="KIG13035.1"/>
    <property type="molecule type" value="Genomic_DNA"/>
</dbReference>
<evidence type="ECO:0000313" key="1">
    <source>
        <dbReference type="EMBL" id="KIG13035.1"/>
    </source>
</evidence>
<protein>
    <submittedName>
        <fullName evidence="1">Uncharacterized protein</fullName>
    </submittedName>
</protein>
<reference evidence="1 2" key="1">
    <citation type="submission" date="2014-12" db="EMBL/GenBank/DDBJ databases">
        <title>Genome assembly of Enhygromyxa salina DSM 15201.</title>
        <authorList>
            <person name="Sharma G."/>
            <person name="Subramanian S."/>
        </authorList>
    </citation>
    <scope>NUCLEOTIDE SEQUENCE [LARGE SCALE GENOMIC DNA]</scope>
    <source>
        <strain evidence="1 2">DSM 15201</strain>
    </source>
</reference>
<gene>
    <name evidence="1" type="ORF">DB30_00809</name>
</gene>
<organism evidence="1 2">
    <name type="scientific">Enhygromyxa salina</name>
    <dbReference type="NCBI Taxonomy" id="215803"/>
    <lineage>
        <taxon>Bacteria</taxon>
        <taxon>Pseudomonadati</taxon>
        <taxon>Myxococcota</taxon>
        <taxon>Polyangia</taxon>
        <taxon>Nannocystales</taxon>
        <taxon>Nannocystaceae</taxon>
        <taxon>Enhygromyxa</taxon>
    </lineage>
</organism>
<accession>A0A0C2CTT6</accession>
<dbReference type="AlphaFoldDB" id="A0A0C2CTT6"/>
<sequence>MCRQVEGTQHEMQHRAVGLTSDQRRAALFASGQLTPSDDDALGW</sequence>
<comment type="caution">
    <text evidence="1">The sequence shown here is derived from an EMBL/GenBank/DDBJ whole genome shotgun (WGS) entry which is preliminary data.</text>
</comment>
<name>A0A0C2CTT6_9BACT</name>